<reference evidence="4" key="1">
    <citation type="journal article" date="2019" name="Int. J. Syst. Evol. Microbiol.">
        <title>The Global Catalogue of Microorganisms (GCM) 10K type strain sequencing project: providing services to taxonomists for standard genome sequencing and annotation.</title>
        <authorList>
            <consortium name="The Broad Institute Genomics Platform"/>
            <consortium name="The Broad Institute Genome Sequencing Center for Infectious Disease"/>
            <person name="Wu L."/>
            <person name="Ma J."/>
        </authorList>
    </citation>
    <scope>NUCLEOTIDE SEQUENCE [LARGE SCALE GENOMIC DNA]</scope>
    <source>
        <strain evidence="4">JCM 17441</strain>
    </source>
</reference>
<proteinExistence type="predicted"/>
<feature type="chain" id="PRO_5046340089" evidence="2">
    <location>
        <begin position="25"/>
        <end position="177"/>
    </location>
</feature>
<keyword evidence="1" id="KW-0812">Transmembrane</keyword>
<name>A0ABP8DAS5_9ACTN</name>
<keyword evidence="2" id="KW-0732">Signal</keyword>
<protein>
    <submittedName>
        <fullName evidence="3">Uncharacterized protein</fullName>
    </submittedName>
</protein>
<feature type="transmembrane region" description="Helical" evidence="1">
    <location>
        <begin position="154"/>
        <end position="173"/>
    </location>
</feature>
<keyword evidence="1" id="KW-1133">Transmembrane helix</keyword>
<evidence type="ECO:0000256" key="2">
    <source>
        <dbReference type="SAM" id="SignalP"/>
    </source>
</evidence>
<organism evidence="3 4">
    <name type="scientific">Dactylosporangium darangshiense</name>
    <dbReference type="NCBI Taxonomy" id="579108"/>
    <lineage>
        <taxon>Bacteria</taxon>
        <taxon>Bacillati</taxon>
        <taxon>Actinomycetota</taxon>
        <taxon>Actinomycetes</taxon>
        <taxon>Micromonosporales</taxon>
        <taxon>Micromonosporaceae</taxon>
        <taxon>Dactylosporangium</taxon>
    </lineage>
</organism>
<evidence type="ECO:0000256" key="1">
    <source>
        <dbReference type="SAM" id="Phobius"/>
    </source>
</evidence>
<comment type="caution">
    <text evidence="3">The sequence shown here is derived from an EMBL/GenBank/DDBJ whole genome shotgun (WGS) entry which is preliminary data.</text>
</comment>
<dbReference type="Proteomes" id="UP001500620">
    <property type="component" value="Unassembled WGS sequence"/>
</dbReference>
<accession>A0ABP8DAS5</accession>
<feature type="signal peptide" evidence="2">
    <location>
        <begin position="1"/>
        <end position="24"/>
    </location>
</feature>
<evidence type="ECO:0000313" key="4">
    <source>
        <dbReference type="Proteomes" id="UP001500620"/>
    </source>
</evidence>
<evidence type="ECO:0000313" key="3">
    <source>
        <dbReference type="EMBL" id="GAA4251280.1"/>
    </source>
</evidence>
<dbReference type="EMBL" id="BAABAT010000011">
    <property type="protein sequence ID" value="GAA4251280.1"/>
    <property type="molecule type" value="Genomic_DNA"/>
</dbReference>
<dbReference type="RefSeq" id="WP_345128923.1">
    <property type="nucleotide sequence ID" value="NZ_BAABAT010000011.1"/>
</dbReference>
<keyword evidence="1" id="KW-0472">Membrane</keyword>
<sequence length="177" mass="17850">MAARIGTFIATVVLLLLVATPAQAHGGASVTIHSDGHGSVWITAQWQDGHPINEPTTVTMTATTSAGASAAPAVLRQTGDERGTQTYSGTLDPGSWRVAIDLGAPVNGHCQALIQVAPSSATPQPTEVACLIPATAPSVAAELPVSTSGSLTPLWITLAALAVAGAAVVAFLARRRS</sequence>
<gene>
    <name evidence="3" type="ORF">GCM10022255_043270</name>
</gene>
<keyword evidence="4" id="KW-1185">Reference proteome</keyword>